<evidence type="ECO:0000256" key="6">
    <source>
        <dbReference type="SAM" id="MobiDB-lite"/>
    </source>
</evidence>
<keyword evidence="4" id="KW-0326">Glycosidase</keyword>
<evidence type="ECO:0000256" key="1">
    <source>
        <dbReference type="ARBA" id="ARBA00006865"/>
    </source>
</evidence>
<keyword evidence="3" id="KW-0378">Hydrolase</keyword>
<dbReference type="InterPro" id="IPR000757">
    <property type="entry name" value="Beta-glucanase-like"/>
</dbReference>
<protein>
    <submittedName>
        <fullName evidence="8">Glycoside Hydrolase</fullName>
    </submittedName>
</protein>
<evidence type="ECO:0000259" key="7">
    <source>
        <dbReference type="PROSITE" id="PS51762"/>
    </source>
</evidence>
<evidence type="ECO:0000256" key="2">
    <source>
        <dbReference type="ARBA" id="ARBA00022729"/>
    </source>
</evidence>
<organism evidence="8">
    <name type="scientific">Bacteroides uniformis</name>
    <dbReference type="NCBI Taxonomy" id="820"/>
    <lineage>
        <taxon>Bacteria</taxon>
        <taxon>Pseudomonadati</taxon>
        <taxon>Bacteroidota</taxon>
        <taxon>Bacteroidia</taxon>
        <taxon>Bacteroidales</taxon>
        <taxon>Bacteroidaceae</taxon>
        <taxon>Bacteroides</taxon>
    </lineage>
</organism>
<dbReference type="InterPro" id="IPR013320">
    <property type="entry name" value="ConA-like_dom_sf"/>
</dbReference>
<dbReference type="PDB" id="5T9X">
    <property type="method" value="X-ray"/>
    <property type="resolution" value="2.50 A"/>
    <property type="chains" value="A/B/C=1-323"/>
</dbReference>
<evidence type="ECO:0000256" key="3">
    <source>
        <dbReference type="ARBA" id="ARBA00022801"/>
    </source>
</evidence>
<evidence type="ECO:0007829" key="9">
    <source>
        <dbReference type="PDB" id="5T9X"/>
    </source>
</evidence>
<dbReference type="PIRSF" id="PIRSF001097">
    <property type="entry name" value="Agarase"/>
    <property type="match status" value="1"/>
</dbReference>
<reference evidence="8 9" key="1">
    <citation type="journal article" date="2018" name="Nat. Commun.">
        <title>Molecular basis of an agarose metabolic pathway acquired by a human intestinal symbiont.</title>
        <authorList>
            <person name="Pluvinage B."/>
            <person name="Grondin J.M."/>
            <person name="Amundsen C."/>
            <person name="Klassen L."/>
            <person name="Moote P.E."/>
            <person name="Xiao Y."/>
            <person name="Thomas D."/>
            <person name="Pudlo N.A."/>
            <person name="Anele A."/>
            <person name="Martens E.C."/>
            <person name="Inglis G.D."/>
            <person name="Uwiera R.E.R."/>
            <person name="Boraston A.B."/>
            <person name="Abbott D.W."/>
        </authorList>
    </citation>
    <scope>X-RAY CRYSTALLOGRAPHY (2.50 ANGSTROMS)</scope>
    <source>
        <strain evidence="8">NP1</strain>
    </source>
</reference>
<dbReference type="Gene3D" id="2.60.120.200">
    <property type="match status" value="1"/>
</dbReference>
<feature type="active site" description="Proton donor" evidence="5">
    <location>
        <position position="174"/>
    </location>
</feature>
<keyword evidence="8 9" id="KW-0002">3D-structure</keyword>
<comment type="similarity">
    <text evidence="1">Belongs to the glycosyl hydrolase 16 family.</text>
</comment>
<evidence type="ECO:0000256" key="4">
    <source>
        <dbReference type="ARBA" id="ARBA00023295"/>
    </source>
</evidence>
<name>A0A2D0TCD1_BACUN</name>
<dbReference type="GO" id="GO:0005975">
    <property type="term" value="P:carbohydrate metabolic process"/>
    <property type="evidence" value="ECO:0007669"/>
    <property type="project" value="InterPro"/>
</dbReference>
<feature type="domain" description="GH16" evidence="7">
    <location>
        <begin position="30"/>
        <end position="322"/>
    </location>
</feature>
<evidence type="ECO:0000313" key="8">
    <source>
        <dbReference type="PDB" id="5T9X"/>
    </source>
</evidence>
<dbReference type="CDD" id="cd02178">
    <property type="entry name" value="GH16_beta_agarase"/>
    <property type="match status" value="1"/>
</dbReference>
<keyword evidence="2" id="KW-0732">Signal</keyword>
<dbReference type="SUPFAM" id="SSF49899">
    <property type="entry name" value="Concanavalin A-like lectins/glucanases"/>
    <property type="match status" value="1"/>
</dbReference>
<dbReference type="PDBsum" id="5T9X"/>
<feature type="region of interest" description="Disordered" evidence="6">
    <location>
        <begin position="1"/>
        <end position="31"/>
    </location>
</feature>
<dbReference type="InterPro" id="IPR016287">
    <property type="entry name" value="Beta_agarase"/>
</dbReference>
<accession>A0A2D0TCD1</accession>
<dbReference type="AlphaFoldDB" id="A0A2D0TCD1"/>
<dbReference type="GO" id="GO:0033916">
    <property type="term" value="F:beta-agarase activity"/>
    <property type="evidence" value="ECO:0007669"/>
    <property type="project" value="InterPro"/>
</dbReference>
<dbReference type="SMR" id="A0A2D0TCD1"/>
<sequence>MASGDNNGEENGSENGSNTDPGDSETEFEYEWDKFPVPVSAGTGMKWELQSQSDDFNYTADSNNKGNFEKKWTDYYHANWSGPAPTIWQRDHISVSDGCLRIETSRPDDVKIVKVTSGDKEKMMPGTYTGCVTSKTRVVYPVYVEAYAKIANSTMASDVWMLSPDDTQEIDIIEAYGSDRVVGDDGHKFYGPDRIHLSHHVFIRDPFQDYQPTDPGSWYKDVNGTIWRNDFHRVGVYWKDPFNLEYYVDGKMVRRVSGKNIIDPNDFTKGTGLSKEMDIIINMEDQSWRAISGLSPTNKELMNKDNNTFLVDWIRIYKPVEDK</sequence>
<dbReference type="PROSITE" id="PS51762">
    <property type="entry name" value="GH16_2"/>
    <property type="match status" value="1"/>
</dbReference>
<proteinExistence type="evidence at protein level"/>
<evidence type="ECO:0000256" key="5">
    <source>
        <dbReference type="PIRSR" id="PIRSR001097-50"/>
    </source>
</evidence>
<feature type="active site" description="Nucleophile" evidence="5">
    <location>
        <position position="169"/>
    </location>
</feature>